<name>A0A8X6N6D2_NEPPI</name>
<reference evidence="1" key="1">
    <citation type="submission" date="2020-08" db="EMBL/GenBank/DDBJ databases">
        <title>Multicomponent nature underlies the extraordinary mechanical properties of spider dragline silk.</title>
        <authorList>
            <person name="Kono N."/>
            <person name="Nakamura H."/>
            <person name="Mori M."/>
            <person name="Yoshida Y."/>
            <person name="Ohtoshi R."/>
            <person name="Malay A.D."/>
            <person name="Moran D.A.P."/>
            <person name="Tomita M."/>
            <person name="Numata K."/>
            <person name="Arakawa K."/>
        </authorList>
    </citation>
    <scope>NUCLEOTIDE SEQUENCE</scope>
</reference>
<evidence type="ECO:0000313" key="1">
    <source>
        <dbReference type="EMBL" id="GFS97202.1"/>
    </source>
</evidence>
<dbReference type="EMBL" id="BMAW01054612">
    <property type="protein sequence ID" value="GFS97202.1"/>
    <property type="molecule type" value="Genomic_DNA"/>
</dbReference>
<dbReference type="AlphaFoldDB" id="A0A8X6N6D2"/>
<dbReference type="Proteomes" id="UP000887013">
    <property type="component" value="Unassembled WGS sequence"/>
</dbReference>
<sequence length="23" mass="2666">IFLLIFSLYSDEILDDTLIYMGA</sequence>
<organism evidence="1 2">
    <name type="scientific">Nephila pilipes</name>
    <name type="common">Giant wood spider</name>
    <name type="synonym">Nephila maculata</name>
    <dbReference type="NCBI Taxonomy" id="299642"/>
    <lineage>
        <taxon>Eukaryota</taxon>
        <taxon>Metazoa</taxon>
        <taxon>Ecdysozoa</taxon>
        <taxon>Arthropoda</taxon>
        <taxon>Chelicerata</taxon>
        <taxon>Arachnida</taxon>
        <taxon>Araneae</taxon>
        <taxon>Araneomorphae</taxon>
        <taxon>Entelegynae</taxon>
        <taxon>Araneoidea</taxon>
        <taxon>Nephilidae</taxon>
        <taxon>Nephila</taxon>
    </lineage>
</organism>
<protein>
    <submittedName>
        <fullName evidence="1">Uncharacterized protein</fullName>
    </submittedName>
</protein>
<proteinExistence type="predicted"/>
<comment type="caution">
    <text evidence="1">The sequence shown here is derived from an EMBL/GenBank/DDBJ whole genome shotgun (WGS) entry which is preliminary data.</text>
</comment>
<keyword evidence="2" id="KW-1185">Reference proteome</keyword>
<accession>A0A8X6N6D2</accession>
<feature type="non-terminal residue" evidence="1">
    <location>
        <position position="1"/>
    </location>
</feature>
<gene>
    <name evidence="1" type="ORF">NPIL_195371</name>
</gene>
<evidence type="ECO:0000313" key="2">
    <source>
        <dbReference type="Proteomes" id="UP000887013"/>
    </source>
</evidence>